<comment type="caution">
    <text evidence="11">The sequence shown here is derived from an EMBL/GenBank/DDBJ whole genome shotgun (WGS) entry which is preliminary data.</text>
</comment>
<dbReference type="GO" id="GO:0005634">
    <property type="term" value="C:nucleus"/>
    <property type="evidence" value="ECO:0007669"/>
    <property type="project" value="UniProtKB-SubCell"/>
</dbReference>
<feature type="region of interest" description="Disordered" evidence="9">
    <location>
        <begin position="662"/>
        <end position="698"/>
    </location>
</feature>
<dbReference type="Pfam" id="PF12796">
    <property type="entry name" value="Ank_2"/>
    <property type="match status" value="1"/>
</dbReference>
<dbReference type="KEGG" id="nfu:107384587"/>
<feature type="region of interest" description="Disordered" evidence="9">
    <location>
        <begin position="1426"/>
        <end position="1469"/>
    </location>
</feature>
<evidence type="ECO:0000256" key="5">
    <source>
        <dbReference type="ARBA" id="ARBA00022843"/>
    </source>
</evidence>
<feature type="region of interest" description="Disordered" evidence="9">
    <location>
        <begin position="768"/>
        <end position="812"/>
    </location>
</feature>
<evidence type="ECO:0000256" key="6">
    <source>
        <dbReference type="ARBA" id="ARBA00023242"/>
    </source>
</evidence>
<feature type="compositionally biased region" description="Polar residues" evidence="9">
    <location>
        <begin position="920"/>
        <end position="941"/>
    </location>
</feature>
<keyword evidence="2" id="KW-1017">Isopeptide bond</keyword>
<dbReference type="InterPro" id="IPR038227">
    <property type="entry name" value="PUFD_som_sf"/>
</dbReference>
<proteinExistence type="inferred from homology"/>
<dbReference type="OrthoDB" id="3666223at2759"/>
<comment type="similarity">
    <text evidence="7">Belongs to the BCOR family.</text>
</comment>
<feature type="compositionally biased region" description="Low complexity" evidence="9">
    <location>
        <begin position="1382"/>
        <end position="1393"/>
    </location>
</feature>
<keyword evidence="6" id="KW-0539">Nucleus</keyword>
<feature type="compositionally biased region" description="Low complexity" evidence="9">
    <location>
        <begin position="289"/>
        <end position="302"/>
    </location>
</feature>
<dbReference type="PROSITE" id="PS50088">
    <property type="entry name" value="ANK_REPEAT"/>
    <property type="match status" value="2"/>
</dbReference>
<evidence type="ECO:0000256" key="9">
    <source>
        <dbReference type="SAM" id="MobiDB-lite"/>
    </source>
</evidence>
<feature type="compositionally biased region" description="Polar residues" evidence="9">
    <location>
        <begin position="1195"/>
        <end position="1206"/>
    </location>
</feature>
<dbReference type="PANTHER" id="PTHR24117:SF9">
    <property type="entry name" value="BCL-6 COREPRESSOR PCGF1 BINDING DOMAIN-CONTAINING PROTEIN"/>
    <property type="match status" value="1"/>
</dbReference>
<dbReference type="InterPro" id="IPR047144">
    <property type="entry name" value="BCOR-like"/>
</dbReference>
<feature type="domain" description="BCL-6 corepressor PCGF1 binding" evidence="10">
    <location>
        <begin position="1665"/>
        <end position="1777"/>
    </location>
</feature>
<dbReference type="PROSITE" id="PS50297">
    <property type="entry name" value="ANK_REP_REGION"/>
    <property type="match status" value="2"/>
</dbReference>
<keyword evidence="4" id="KW-0677">Repeat</keyword>
<feature type="compositionally biased region" description="Basic and acidic residues" evidence="9">
    <location>
        <begin position="1084"/>
        <end position="1095"/>
    </location>
</feature>
<feature type="compositionally biased region" description="Polar residues" evidence="9">
    <location>
        <begin position="443"/>
        <end position="466"/>
    </location>
</feature>
<accession>A0A9D3BGI8</accession>
<feature type="compositionally biased region" description="Polar residues" evidence="9">
    <location>
        <begin position="1217"/>
        <end position="1231"/>
    </location>
</feature>
<gene>
    <name evidence="11" type="ORF">G4P62_009544</name>
</gene>
<feature type="compositionally biased region" description="Pro residues" evidence="9">
    <location>
        <begin position="1786"/>
        <end position="1796"/>
    </location>
</feature>
<evidence type="ECO:0000256" key="4">
    <source>
        <dbReference type="ARBA" id="ARBA00022737"/>
    </source>
</evidence>
<feature type="compositionally biased region" description="Low complexity" evidence="9">
    <location>
        <begin position="341"/>
        <end position="352"/>
    </location>
</feature>
<feature type="compositionally biased region" description="Polar residues" evidence="9">
    <location>
        <begin position="795"/>
        <end position="804"/>
    </location>
</feature>
<comment type="subcellular location">
    <subcellularLocation>
        <location evidence="1">Nucleus</location>
    </subcellularLocation>
</comment>
<dbReference type="GO" id="GO:0003714">
    <property type="term" value="F:transcription corepressor activity"/>
    <property type="evidence" value="ECO:0007669"/>
    <property type="project" value="TreeGrafter"/>
</dbReference>
<feature type="region of interest" description="Disordered" evidence="9">
    <location>
        <begin position="1004"/>
        <end position="1047"/>
    </location>
</feature>
<feature type="compositionally biased region" description="Basic and acidic residues" evidence="9">
    <location>
        <begin position="366"/>
        <end position="378"/>
    </location>
</feature>
<dbReference type="Proteomes" id="UP000822369">
    <property type="component" value="Chromosome 14"/>
</dbReference>
<dbReference type="GO" id="GO:0000122">
    <property type="term" value="P:negative regulation of transcription by RNA polymerase II"/>
    <property type="evidence" value="ECO:0007669"/>
    <property type="project" value="TreeGrafter"/>
</dbReference>
<feature type="compositionally biased region" description="Polar residues" evidence="9">
    <location>
        <begin position="353"/>
        <end position="365"/>
    </location>
</feature>
<dbReference type="InterPro" id="IPR032365">
    <property type="entry name" value="PUFD"/>
</dbReference>
<dbReference type="Pfam" id="PF16553">
    <property type="entry name" value="PUFD"/>
    <property type="match status" value="1"/>
</dbReference>
<dbReference type="Gene3D" id="3.10.260.40">
    <property type="entry name" value="BCL-6 corepressor, PCGF1 binding domain"/>
    <property type="match status" value="1"/>
</dbReference>
<name>A0A9D3BGI8_NOTFU</name>
<dbReference type="FunFam" id="1.25.40.20:FF:000032">
    <property type="entry name" value="BCL-6 corepressor isoform X1"/>
    <property type="match status" value="1"/>
</dbReference>
<keyword evidence="3" id="KW-0597">Phosphoprotein</keyword>
<evidence type="ECO:0000259" key="10">
    <source>
        <dbReference type="Pfam" id="PF16553"/>
    </source>
</evidence>
<evidence type="ECO:0000256" key="1">
    <source>
        <dbReference type="ARBA" id="ARBA00004123"/>
    </source>
</evidence>
<protein>
    <submittedName>
        <fullName evidence="11">Transcript variant X1</fullName>
    </submittedName>
</protein>
<evidence type="ECO:0000313" key="12">
    <source>
        <dbReference type="Proteomes" id="UP000822369"/>
    </source>
</evidence>
<evidence type="ECO:0000313" key="11">
    <source>
        <dbReference type="EMBL" id="KAF7207116.1"/>
    </source>
</evidence>
<evidence type="ECO:0000256" key="2">
    <source>
        <dbReference type="ARBA" id="ARBA00022499"/>
    </source>
</evidence>
<feature type="compositionally biased region" description="Basic and acidic residues" evidence="9">
    <location>
        <begin position="783"/>
        <end position="794"/>
    </location>
</feature>
<feature type="repeat" description="ANK" evidence="8">
    <location>
        <begin position="1550"/>
        <end position="1582"/>
    </location>
</feature>
<feature type="repeat" description="ANK" evidence="8">
    <location>
        <begin position="1517"/>
        <end position="1549"/>
    </location>
</feature>
<feature type="region of interest" description="Disordered" evidence="9">
    <location>
        <begin position="1779"/>
        <end position="1870"/>
    </location>
</feature>
<dbReference type="InterPro" id="IPR036770">
    <property type="entry name" value="Ankyrin_rpt-contain_sf"/>
</dbReference>
<feature type="compositionally biased region" description="Basic and acidic residues" evidence="9">
    <location>
        <begin position="1166"/>
        <end position="1176"/>
    </location>
</feature>
<reference evidence="11" key="1">
    <citation type="submission" date="2020-03" db="EMBL/GenBank/DDBJ databases">
        <title>Intra-Species Differences in Population Size shape Life History and Genome Evolution.</title>
        <authorList>
            <person name="Willemsen D."/>
            <person name="Cui R."/>
            <person name="Valenzano D.R."/>
        </authorList>
    </citation>
    <scope>NUCLEOTIDE SEQUENCE</scope>
    <source>
        <strain evidence="11">GRZ</strain>
        <tissue evidence="11">Whole</tissue>
    </source>
</reference>
<dbReference type="EMBL" id="JAAVVJ010000014">
    <property type="protein sequence ID" value="KAF7207116.1"/>
    <property type="molecule type" value="Genomic_DNA"/>
</dbReference>
<sequence length="1870" mass="204647">MGLFTFLSGWNLNLEDFPLKLDLTPQKKKQVDAGTTHTMNPIAALSIDRNSLVEESLRLPEGIFYPGIHPLSAQKSQVPGTSLRLGYDLLYKSDVPLLEGQKTVNGNAEFHKILPPSLQKPQLVLDGEDDNLGLNRRAVPVDKQPELGLDGPSKFLKLPWISPYGDTSVYPVPDMAYKASFLSQQSSLIQQQSGYQSLCATGSSAPGDEIMFHIPPYAHIASSFRPQIRMSTDNTAPAVHTPLSHSQDKALQGLTPQLHQEHSAFSINTHIQQEPPVQILNYTEQHVESSSSGGNTSQSSSTKTFSRGAHATSTSVSQCPVLPPQSFSNTTADLQRPLYKSATSSSPSISHSFYLNSKNTSSTRSGNDKTKDASSDVRKADAAVLLNRADTQKVPNNPGEKNYSPIEFEEITSGFPSKVNFLPPSDYRLLSRQDQHQKEVWSTPVSSSAKTPGNQTPSTGPSSVVTPQICSQITTSNRVDIFQHHQNLTNSPESTAAQFTNNPEPISVSANLPKPDLDYANCYISYSGAENTYVQQISALNTGPVFPLPLLLGSSSFYLSHISPKHGLPYVGKPYHGSKEMSLYSGLTNINQLEGRPKVQELIRKADAFSRQEKPEDNFSLKSDNERSKPLKQITVASNQSLSVVRDEIICIDLVGDEEEDEAFNKSSSAPGISYKQVSSEGNHNSNKGPLKPLHSNQGVDKSLKLWQQTPYFNSSPPPAASQDVSEEENPLSPFPDFPGDGKIECSRTSPWQFTRNHKTGTFIGGGALTVGDSCENGSTNDRNPEASGKEITKPQHNSPKNRNSYVPSYSGSSSRDFINDIGVECLVMSSKSTTFGDSHLLESPGCCNKIVACQDGSPQVSTSKNIIPEVPFEGMSVSISPQPASNSSKGITSLSPDVVGPCCGNLSLRIPSCEPKMLSGSSHGNGNQVGTGSTPNQSNNGGDGSAAWTKADLRSPLCGRINLSSPSCEGTLSKFTNSCTGNSLFHLLTTNGGVNKVHASSTQEVNKSVHSQDPVITETRCGNEQKDSKIQDGHEDHGCSKNQESDLNKCLTNSSLSDIRMTTELRVEQRALQQAMVHLSELELRGEKRGGGDKGEEEQELADSQQGDRRRDEEEEEEARRRKEEGGEGGTPSEPAAETQRAGLQLSSPQRQPPASHLPNNLPVLKEENQNSEKNGEEEEEEGGGSPQEEKKNMNTSFVLQSNQPKFIPTSRGRFQGNSSSLLPNSSTGMNRRRIFSLEPFHQSSIISSRQKRGRDEDREDEREDQDGTEKLNKKIKLTNDSTLEDVKNLKVCIELNGLRLNKPRLPRDLSKWLSSCEKSAEADKKFRMDAPLFKGRSEVNGSWCDSRFLRRDGPRDFKMAPPSTFRHLPQHPNNSAPQISDPTSFSSLTSSPLQVNNQKLKDSHKDSPFSPCCYDDNLDKLKGKRPFKAKHTGGDASREEDGDDDEMSEKVSLSGPSGLPQTLSARPAPPEVRQLIVNKNAGETLLQLATRLGYEEVVLHCLEQRLCNVNHRDNAGYCALHEACARGWLGIIRHLISHGANVNFSAQDGTRPLHDAVENDHLEVVRFLLACGADPTLTTYSGHGPLEMTHSAAMETFLEDYLSDIQGRSEGDPGICWEFYGSSVCEPPSEGEVYNILADPPGPEEDEEDEDDCMDEEHRARREVFEFELSDRPLLPCYNIQVSLSQGPRNWLLLADVLGRLRMTSRSFCRLFPQLNIQSIPEDEFYRQASLSLLLTGPDEQELASFRPDVKDLLELVEATPELAGMLGSSLEFVDSRWHSQEASPPPSPTPPSGPQRHQPGPGARVRPAESSSGCKHPTAKCNSNIWEDGSTVGIPTLGKQASIWKPQRQQNQNPGINGSASPDARGL</sequence>
<feature type="region of interest" description="Disordered" evidence="9">
    <location>
        <begin position="1357"/>
        <end position="1393"/>
    </location>
</feature>
<evidence type="ECO:0000256" key="3">
    <source>
        <dbReference type="ARBA" id="ARBA00022553"/>
    </source>
</evidence>
<dbReference type="Gene3D" id="1.25.40.20">
    <property type="entry name" value="Ankyrin repeat-containing domain"/>
    <property type="match status" value="1"/>
</dbReference>
<feature type="compositionally biased region" description="Polar residues" evidence="9">
    <location>
        <begin position="665"/>
        <end position="688"/>
    </location>
</feature>
<dbReference type="InterPro" id="IPR002110">
    <property type="entry name" value="Ankyrin_rpt"/>
</dbReference>
<feature type="region of interest" description="Disordered" evidence="9">
    <location>
        <begin position="1084"/>
        <end position="1273"/>
    </location>
</feature>
<feature type="region of interest" description="Disordered" evidence="9">
    <location>
        <begin position="433"/>
        <end position="466"/>
    </location>
</feature>
<evidence type="ECO:0000256" key="7">
    <source>
        <dbReference type="ARBA" id="ARBA00034703"/>
    </source>
</evidence>
<feature type="compositionally biased region" description="Polar residues" evidence="9">
    <location>
        <begin position="1850"/>
        <end position="1863"/>
    </location>
</feature>
<dbReference type="SMART" id="SM00248">
    <property type="entry name" value="ANK"/>
    <property type="match status" value="3"/>
</dbReference>
<dbReference type="SUPFAM" id="SSF48403">
    <property type="entry name" value="Ankyrin repeat"/>
    <property type="match status" value="1"/>
</dbReference>
<feature type="compositionally biased region" description="Basic and acidic residues" evidence="9">
    <location>
        <begin position="1022"/>
        <end position="1047"/>
    </location>
</feature>
<feature type="region of interest" description="Disordered" evidence="9">
    <location>
        <begin position="710"/>
        <end position="747"/>
    </location>
</feature>
<organism evidence="11 12">
    <name type="scientific">Nothobranchius furzeri</name>
    <name type="common">Turquoise killifish</name>
    <dbReference type="NCBI Taxonomy" id="105023"/>
    <lineage>
        <taxon>Eukaryota</taxon>
        <taxon>Metazoa</taxon>
        <taxon>Chordata</taxon>
        <taxon>Craniata</taxon>
        <taxon>Vertebrata</taxon>
        <taxon>Euteleostomi</taxon>
        <taxon>Actinopterygii</taxon>
        <taxon>Neopterygii</taxon>
        <taxon>Teleostei</taxon>
        <taxon>Neoteleostei</taxon>
        <taxon>Acanthomorphata</taxon>
        <taxon>Ovalentaria</taxon>
        <taxon>Atherinomorphae</taxon>
        <taxon>Cyprinodontiformes</taxon>
        <taxon>Nothobranchiidae</taxon>
        <taxon>Nothobranchius</taxon>
    </lineage>
</organism>
<feature type="region of interest" description="Disordered" evidence="9">
    <location>
        <begin position="285"/>
        <end position="378"/>
    </location>
</feature>
<keyword evidence="5" id="KW-0832">Ubl conjugation</keyword>
<feature type="compositionally biased region" description="Basic and acidic residues" evidence="9">
    <location>
        <begin position="1107"/>
        <end position="1127"/>
    </location>
</feature>
<dbReference type="PANTHER" id="PTHR24117">
    <property type="entry name" value="AGAP007537-PB"/>
    <property type="match status" value="1"/>
</dbReference>
<feature type="region of interest" description="Disordered" evidence="9">
    <location>
        <begin position="918"/>
        <end position="949"/>
    </location>
</feature>
<evidence type="ECO:0000256" key="8">
    <source>
        <dbReference type="PROSITE-ProRule" id="PRU00023"/>
    </source>
</evidence>
<keyword evidence="8" id="KW-0040">ANK repeat</keyword>